<comment type="caution">
    <text evidence="1">The sequence shown here is derived from an EMBL/GenBank/DDBJ whole genome shotgun (WGS) entry which is preliminary data.</text>
</comment>
<protein>
    <submittedName>
        <fullName evidence="1">Uncharacterized protein</fullName>
    </submittedName>
</protein>
<reference evidence="1 2" key="1">
    <citation type="submission" date="2023-03" db="EMBL/GenBank/DDBJ databases">
        <title>Bacillus Genome Sequencing.</title>
        <authorList>
            <person name="Dunlap C."/>
        </authorList>
    </citation>
    <scope>NUCLEOTIDE SEQUENCE [LARGE SCALE GENOMIC DNA]</scope>
    <source>
        <strain evidence="1 2">B-4107</strain>
    </source>
</reference>
<name>A0ABU6NMM8_9BACI</name>
<dbReference type="EMBL" id="JAROAS010000034">
    <property type="protein sequence ID" value="MED4129453.1"/>
    <property type="molecule type" value="Genomic_DNA"/>
</dbReference>
<proteinExistence type="predicted"/>
<sequence>MNINEFIKEVKDTNSLNSGVNLKELLKVIKSSVDKKSISQWLNELLKEDETNLSNIASLMEVHPLGFEKYVLWDNKDVRARLHYWKASKNMSHNTERIHDHRFNFGAIIIKGSYTQERYNHTFNHDGKINLELLSRDVFHEGDAYFFPAGQFHRIIPSSEVTASFLIRGHSMLPYSRVVDPDDLTISKRFGSVSKFKKNIERISNEFQEIAGDR</sequence>
<dbReference type="InterPro" id="IPR011051">
    <property type="entry name" value="RmlC_Cupin_sf"/>
</dbReference>
<dbReference type="Gene3D" id="2.60.120.10">
    <property type="entry name" value="Jelly Rolls"/>
    <property type="match status" value="1"/>
</dbReference>
<organism evidence="1 2">
    <name type="scientific">Shouchella miscanthi</name>
    <dbReference type="NCBI Taxonomy" id="2598861"/>
    <lineage>
        <taxon>Bacteria</taxon>
        <taxon>Bacillati</taxon>
        <taxon>Bacillota</taxon>
        <taxon>Bacilli</taxon>
        <taxon>Bacillales</taxon>
        <taxon>Bacillaceae</taxon>
        <taxon>Shouchella</taxon>
    </lineage>
</organism>
<evidence type="ECO:0000313" key="1">
    <source>
        <dbReference type="EMBL" id="MED4129453.1"/>
    </source>
</evidence>
<dbReference type="Proteomes" id="UP001341820">
    <property type="component" value="Unassembled WGS sequence"/>
</dbReference>
<dbReference type="SUPFAM" id="SSF51182">
    <property type="entry name" value="RmlC-like cupins"/>
    <property type="match status" value="1"/>
</dbReference>
<gene>
    <name evidence="1" type="ORF">P5F74_15055</name>
</gene>
<dbReference type="InterPro" id="IPR014710">
    <property type="entry name" value="RmlC-like_jellyroll"/>
</dbReference>
<evidence type="ECO:0000313" key="2">
    <source>
        <dbReference type="Proteomes" id="UP001341820"/>
    </source>
</evidence>
<accession>A0ABU6NMM8</accession>
<dbReference type="RefSeq" id="WP_144560096.1">
    <property type="nucleotide sequence ID" value="NZ_CP042163.1"/>
</dbReference>
<keyword evidence="2" id="KW-1185">Reference proteome</keyword>